<feature type="region of interest" description="Disordered" evidence="1">
    <location>
        <begin position="415"/>
        <end position="435"/>
    </location>
</feature>
<dbReference type="InterPro" id="IPR053537">
    <property type="entry name" value="DNA-guanine_TGase"/>
</dbReference>
<dbReference type="InterPro" id="IPR036511">
    <property type="entry name" value="TGT-like_sf"/>
</dbReference>
<evidence type="ECO:0000256" key="1">
    <source>
        <dbReference type="SAM" id="MobiDB-lite"/>
    </source>
</evidence>
<organism evidence="2 3">
    <name type="scientific">Archangium lansingense</name>
    <dbReference type="NCBI Taxonomy" id="2995310"/>
    <lineage>
        <taxon>Bacteria</taxon>
        <taxon>Pseudomonadati</taxon>
        <taxon>Myxococcota</taxon>
        <taxon>Myxococcia</taxon>
        <taxon>Myxococcales</taxon>
        <taxon>Cystobacterineae</taxon>
        <taxon>Archangiaceae</taxon>
        <taxon>Archangium</taxon>
    </lineage>
</organism>
<accession>A0ABT3ZX50</accession>
<sequence length="435" mass="50011">MKFFLPDSQDLVDPTFDFERERRSVARQRQTDDLYAHEIFSMPAFDGLLVSKGIVDGFGALGSRYTAAQRHRLLRRGAPEFFRLERAPHPLKIMGDCGAFTYVAEEVPPYSVDEVLEFYGNCRFDMGVSLDHVILEFKPAADTPGSGVEIAEPVRDRQKLTLELAQEFLHKHKVGRYSFEPLGVAQGWSPKSYAAAVKALQKMGYDYIALGGMVPLKTPELHMCLEEIQTVRKPGTRLHLLGVTRTEHLAEFSRLGVASFDSTSPLRQAFKDDRDNYYSDDFKYTAIRIPQVEGNPGLQRKISSGQVSQEQARRLERACLEAMKLFEEGRRTVTQVVEVLMEYERFYDPDTKKNHAPAYEKTLREAPWRRCPCEVCQSLKYHVILFRGAERNRRRGFHNIWTLYRQLQRLGLDTPQEPFTESRQPSHRLKAQARG</sequence>
<dbReference type="SUPFAM" id="SSF51713">
    <property type="entry name" value="tRNA-guanine transglycosylase"/>
    <property type="match status" value="1"/>
</dbReference>
<name>A0ABT3ZX50_9BACT</name>
<dbReference type="NCBIfam" id="NF041059">
    <property type="entry name" value="DpdA"/>
    <property type="match status" value="1"/>
</dbReference>
<proteinExistence type="predicted"/>
<evidence type="ECO:0000313" key="2">
    <source>
        <dbReference type="EMBL" id="MCY1073968.1"/>
    </source>
</evidence>
<dbReference type="Gene3D" id="3.20.20.105">
    <property type="entry name" value="Queuine tRNA-ribosyltransferase-like"/>
    <property type="match status" value="1"/>
</dbReference>
<dbReference type="Proteomes" id="UP001207654">
    <property type="component" value="Unassembled WGS sequence"/>
</dbReference>
<reference evidence="2 3" key="1">
    <citation type="submission" date="2022-11" db="EMBL/GenBank/DDBJ databases">
        <title>Minimal conservation of predation-associated metabolite biosynthetic gene clusters underscores biosynthetic potential of Myxococcota including descriptions for ten novel species: Archangium lansinium sp. nov., Myxococcus landrumus sp. nov., Nannocystis bai.</title>
        <authorList>
            <person name="Ahearne A."/>
            <person name="Stevens C."/>
            <person name="Phillips K."/>
        </authorList>
    </citation>
    <scope>NUCLEOTIDE SEQUENCE [LARGE SCALE GENOMIC DNA]</scope>
    <source>
        <strain evidence="2 3">MIWBW</strain>
    </source>
</reference>
<keyword evidence="3" id="KW-1185">Reference proteome</keyword>
<protein>
    <submittedName>
        <fullName evidence="2">tRNA-guanine transglycosylase DpdA</fullName>
    </submittedName>
</protein>
<feature type="compositionally biased region" description="Basic residues" evidence="1">
    <location>
        <begin position="425"/>
        <end position="435"/>
    </location>
</feature>
<evidence type="ECO:0000313" key="3">
    <source>
        <dbReference type="Proteomes" id="UP001207654"/>
    </source>
</evidence>
<dbReference type="EMBL" id="JAPNKA010000001">
    <property type="protein sequence ID" value="MCY1073968.1"/>
    <property type="molecule type" value="Genomic_DNA"/>
</dbReference>
<dbReference type="RefSeq" id="WP_267532954.1">
    <property type="nucleotide sequence ID" value="NZ_JAPNKA010000001.1"/>
</dbReference>
<gene>
    <name evidence="2" type="primary">dpdA</name>
    <name evidence="2" type="ORF">OV287_05675</name>
</gene>
<comment type="caution">
    <text evidence="2">The sequence shown here is derived from an EMBL/GenBank/DDBJ whole genome shotgun (WGS) entry which is preliminary data.</text>
</comment>